<dbReference type="SUPFAM" id="SSF160369">
    <property type="entry name" value="Ribosomal protein L10-like"/>
    <property type="match status" value="1"/>
</dbReference>
<dbReference type="Proteomes" id="UP000176725">
    <property type="component" value="Unassembled WGS sequence"/>
</dbReference>
<dbReference type="Pfam" id="PF00466">
    <property type="entry name" value="Ribosomal_L10"/>
    <property type="match status" value="1"/>
</dbReference>
<dbReference type="GO" id="GO:0070180">
    <property type="term" value="F:large ribosomal subunit rRNA binding"/>
    <property type="evidence" value="ECO:0007669"/>
    <property type="project" value="UniProtKB-UniRule"/>
</dbReference>
<comment type="function">
    <text evidence="5">Forms part of the ribosomal stalk, playing a central role in the interaction of the ribosome with GTP-bound translation factors.</text>
</comment>
<keyword evidence="5" id="KW-0699">rRNA-binding</keyword>
<name>A0A1F8BNF4_9BACT</name>
<dbReference type="Gene3D" id="6.10.250.290">
    <property type="match status" value="1"/>
</dbReference>
<evidence type="ECO:0000313" key="7">
    <source>
        <dbReference type="Proteomes" id="UP000176725"/>
    </source>
</evidence>
<evidence type="ECO:0000256" key="3">
    <source>
        <dbReference type="ARBA" id="ARBA00023274"/>
    </source>
</evidence>
<dbReference type="STRING" id="1802521.A2893_01515"/>
<reference evidence="6 7" key="1">
    <citation type="journal article" date="2016" name="Nat. Commun.">
        <title>Thousands of microbial genomes shed light on interconnected biogeochemical processes in an aquifer system.</title>
        <authorList>
            <person name="Anantharaman K."/>
            <person name="Brown C.T."/>
            <person name="Hug L.A."/>
            <person name="Sharon I."/>
            <person name="Castelle C.J."/>
            <person name="Probst A.J."/>
            <person name="Thomas B.C."/>
            <person name="Singh A."/>
            <person name="Wilkins M.J."/>
            <person name="Karaoz U."/>
            <person name="Brodie E.L."/>
            <person name="Williams K.H."/>
            <person name="Hubbard S.S."/>
            <person name="Banfield J.F."/>
        </authorList>
    </citation>
    <scope>NUCLEOTIDE SEQUENCE [LARGE SCALE GENOMIC DNA]</scope>
</reference>
<evidence type="ECO:0000256" key="5">
    <source>
        <dbReference type="HAMAP-Rule" id="MF_00362"/>
    </source>
</evidence>
<proteinExistence type="inferred from homology"/>
<dbReference type="InterPro" id="IPR022973">
    <property type="entry name" value="Ribosomal_uL10_bac"/>
</dbReference>
<sequence>MKKAEKPFFVQNLTQEIKNATSVVLIDHTGLTVAMQQDLKKRLKEVGASMSVIKNTLFKLAGKEAKVPNETLSDMVLTGPTAVVITESDPIAPLQILAKFAKEFELPRFKVGIVEGKFQEKATLEKLSILPSKETLYSQTVGALSSPMYGLVGTLQGNLQKLVFVLKTKAEQSSK</sequence>
<dbReference type="InterPro" id="IPR001790">
    <property type="entry name" value="Ribosomal_uL10"/>
</dbReference>
<accession>A0A1F8BNF4</accession>
<dbReference type="NCBIfam" id="NF000955">
    <property type="entry name" value="PRK00099.1-1"/>
    <property type="match status" value="1"/>
</dbReference>
<keyword evidence="5" id="KW-0694">RNA-binding</keyword>
<dbReference type="InterPro" id="IPR043141">
    <property type="entry name" value="Ribosomal_uL10-like_sf"/>
</dbReference>
<comment type="caution">
    <text evidence="6">The sequence shown here is derived from an EMBL/GenBank/DDBJ whole genome shotgun (WGS) entry which is preliminary data.</text>
</comment>
<dbReference type="GO" id="GO:0006412">
    <property type="term" value="P:translation"/>
    <property type="evidence" value="ECO:0007669"/>
    <property type="project" value="UniProtKB-UniRule"/>
</dbReference>
<dbReference type="HAMAP" id="MF_00362">
    <property type="entry name" value="Ribosomal_uL10"/>
    <property type="match status" value="1"/>
</dbReference>
<dbReference type="GO" id="GO:1990904">
    <property type="term" value="C:ribonucleoprotein complex"/>
    <property type="evidence" value="ECO:0007669"/>
    <property type="project" value="UniProtKB-KW"/>
</dbReference>
<dbReference type="AlphaFoldDB" id="A0A1F8BNF4"/>
<evidence type="ECO:0000256" key="1">
    <source>
        <dbReference type="ARBA" id="ARBA00008889"/>
    </source>
</evidence>
<evidence type="ECO:0000256" key="2">
    <source>
        <dbReference type="ARBA" id="ARBA00022980"/>
    </source>
</evidence>
<dbReference type="EMBL" id="MGHH01000001">
    <property type="protein sequence ID" value="OGM65586.1"/>
    <property type="molecule type" value="Genomic_DNA"/>
</dbReference>
<keyword evidence="3 5" id="KW-0687">Ribonucleoprotein</keyword>
<keyword evidence="2 5" id="KW-0689">Ribosomal protein</keyword>
<comment type="similarity">
    <text evidence="1 5">Belongs to the universal ribosomal protein uL10 family.</text>
</comment>
<dbReference type="Gene3D" id="3.30.70.1730">
    <property type="match status" value="1"/>
</dbReference>
<evidence type="ECO:0000313" key="6">
    <source>
        <dbReference type="EMBL" id="OGM65586.1"/>
    </source>
</evidence>
<dbReference type="GO" id="GO:0005840">
    <property type="term" value="C:ribosome"/>
    <property type="evidence" value="ECO:0007669"/>
    <property type="project" value="UniProtKB-KW"/>
</dbReference>
<evidence type="ECO:0000256" key="4">
    <source>
        <dbReference type="ARBA" id="ARBA00035202"/>
    </source>
</evidence>
<protein>
    <recommendedName>
        <fullName evidence="4 5">Large ribosomal subunit protein uL10</fullName>
    </recommendedName>
</protein>
<dbReference type="InterPro" id="IPR047865">
    <property type="entry name" value="Ribosomal_uL10_bac_type"/>
</dbReference>
<dbReference type="CDD" id="cd05797">
    <property type="entry name" value="Ribosomal_L10"/>
    <property type="match status" value="1"/>
</dbReference>
<gene>
    <name evidence="5" type="primary">rplJ</name>
    <name evidence="6" type="ORF">A2893_01515</name>
</gene>
<organism evidence="6 7">
    <name type="scientific">Candidatus Woesebacteria bacterium RIFCSPLOWO2_01_FULL_39_25</name>
    <dbReference type="NCBI Taxonomy" id="1802521"/>
    <lineage>
        <taxon>Bacteria</taxon>
        <taxon>Candidatus Woeseibacteriota</taxon>
    </lineage>
</organism>
<comment type="subunit">
    <text evidence="5">Part of the ribosomal stalk of the 50S ribosomal subunit. The N-terminus interacts with L11 and the large rRNA to form the base of the stalk. The C-terminus forms an elongated spine to which L12 dimers bind in a sequential fashion forming a multimeric L10(L12)X complex.</text>
</comment>
<dbReference type="PANTHER" id="PTHR11560">
    <property type="entry name" value="39S RIBOSOMAL PROTEIN L10, MITOCHONDRIAL"/>
    <property type="match status" value="1"/>
</dbReference>